<comment type="function">
    <text evidence="1">May act as a substrate-specific adapter of an E3 ubiquitin-protein ligase complex (CUL3-RBX1-BTB) which mediates the ubiquitination and subsequent proteasomal degradation of target proteins.</text>
</comment>
<dbReference type="EMBL" id="BMAC01000373">
    <property type="protein sequence ID" value="GFP95015.1"/>
    <property type="molecule type" value="Genomic_DNA"/>
</dbReference>
<evidence type="ECO:0000256" key="2">
    <source>
        <dbReference type="ARBA" id="ARBA00004906"/>
    </source>
</evidence>
<evidence type="ECO:0000256" key="4">
    <source>
        <dbReference type="SAM" id="MobiDB-lite"/>
    </source>
</evidence>
<protein>
    <submittedName>
        <fullName evidence="6">BTB/POZ domain-containing protein at2g13690</fullName>
    </submittedName>
</protein>
<proteinExistence type="predicted"/>
<gene>
    <name evidence="6" type="ORF">PHJA_001645900</name>
</gene>
<evidence type="ECO:0000256" key="1">
    <source>
        <dbReference type="ARBA" id="ARBA00002668"/>
    </source>
</evidence>
<keyword evidence="7" id="KW-1185">Reference proteome</keyword>
<evidence type="ECO:0000313" key="6">
    <source>
        <dbReference type="EMBL" id="GFP95015.1"/>
    </source>
</evidence>
<dbReference type="PANTHER" id="PTHR31060">
    <property type="entry name" value="OSJNBA0011J08.25 PROTEIN-RELATED"/>
    <property type="match status" value="1"/>
</dbReference>
<sequence length="551" mass="61928">MHDSRRRDPPLRRRRHWCCSFTIPPLSPDNPALSNPHASSSCSKKTDASYSSPQTHQHQKPTPLARRILSPGRVSPISDPPVPAPSIPQKQTLPKSPLPPAAVDSEIVTEDEGNFGDFDVRLNLKGKNGGSLILELGSEVLAANSVVFADLVADYRKNSSGLCRIEVPGVENLNVFRETIELMFEEDISKKLLKVGAFRAIDILEMCAVGKSLHTMDRKQTKVTAERLGLFCHGSFCIEVAAGIKFRRCISSCLIYLEAVPWAEEEDDKLRELFNKINIDDAKTTDILDRLFSLNSIDSQPTLTKQLIQSVTSSSDANARNKLKSLVKGLLCKSSIYDKSNPDLNKEDVFAVCHSCLGSLGSLLEEASSTDTNQKIAKKEKDKPLLERISTQVDNLNWLLDILLDHQMAEDFVDLWANQELLLEMHENASPMVRYELSRVSGTLFIAMGTRRLHCPSETRLGLLRSWLRPMLSDFGWLQRCKKGLDMKALEEAMGQALLTLPLKEQCSLFMDWFNYFSKNGNECPNLSKAFQIWWRRSFLRGSETFGIESR</sequence>
<dbReference type="UniPathway" id="UPA00143"/>
<organism evidence="6 7">
    <name type="scientific">Phtheirospermum japonicum</name>
    <dbReference type="NCBI Taxonomy" id="374723"/>
    <lineage>
        <taxon>Eukaryota</taxon>
        <taxon>Viridiplantae</taxon>
        <taxon>Streptophyta</taxon>
        <taxon>Embryophyta</taxon>
        <taxon>Tracheophyta</taxon>
        <taxon>Spermatophyta</taxon>
        <taxon>Magnoliopsida</taxon>
        <taxon>eudicotyledons</taxon>
        <taxon>Gunneridae</taxon>
        <taxon>Pentapetalae</taxon>
        <taxon>asterids</taxon>
        <taxon>lamiids</taxon>
        <taxon>Lamiales</taxon>
        <taxon>Orobanchaceae</taxon>
        <taxon>Orobanchaceae incertae sedis</taxon>
        <taxon>Phtheirospermum</taxon>
    </lineage>
</organism>
<evidence type="ECO:0000313" key="7">
    <source>
        <dbReference type="Proteomes" id="UP000653305"/>
    </source>
</evidence>
<dbReference type="InterPro" id="IPR038920">
    <property type="entry name" value="At3g05675-like"/>
</dbReference>
<dbReference type="GO" id="GO:0016567">
    <property type="term" value="P:protein ubiquitination"/>
    <property type="evidence" value="ECO:0007669"/>
    <property type="project" value="UniProtKB-UniPathway"/>
</dbReference>
<comment type="pathway">
    <text evidence="2">Protein modification; protein ubiquitination.</text>
</comment>
<reference evidence="6" key="1">
    <citation type="submission" date="2020-07" db="EMBL/GenBank/DDBJ databases">
        <title>Ethylene signaling mediates host invasion by parasitic plants.</title>
        <authorList>
            <person name="Yoshida S."/>
        </authorList>
    </citation>
    <scope>NUCLEOTIDE SEQUENCE</scope>
    <source>
        <strain evidence="6">Okayama</strain>
    </source>
</reference>
<dbReference type="InterPro" id="IPR058039">
    <property type="entry name" value="At3g05675-like_ankyrin"/>
</dbReference>
<feature type="region of interest" description="Disordered" evidence="4">
    <location>
        <begin position="24"/>
        <end position="101"/>
    </location>
</feature>
<accession>A0A830CIS0</accession>
<dbReference type="PANTHER" id="PTHR31060:SF33">
    <property type="entry name" value="OS04G0278000 PROTEIN"/>
    <property type="match status" value="1"/>
</dbReference>
<evidence type="ECO:0000259" key="5">
    <source>
        <dbReference type="Pfam" id="PF25553"/>
    </source>
</evidence>
<comment type="caution">
    <text evidence="6">The sequence shown here is derived from an EMBL/GenBank/DDBJ whole genome shotgun (WGS) entry which is preliminary data.</text>
</comment>
<evidence type="ECO:0000256" key="3">
    <source>
        <dbReference type="ARBA" id="ARBA00022786"/>
    </source>
</evidence>
<dbReference type="Proteomes" id="UP000653305">
    <property type="component" value="Unassembled WGS sequence"/>
</dbReference>
<feature type="compositionally biased region" description="Polar residues" evidence="4">
    <location>
        <begin position="32"/>
        <end position="56"/>
    </location>
</feature>
<name>A0A830CIS0_9LAMI</name>
<dbReference type="Pfam" id="PF25553">
    <property type="entry name" value="BTB-POZ_ANK-like"/>
    <property type="match status" value="1"/>
</dbReference>
<dbReference type="OrthoDB" id="671361at2759"/>
<feature type="domain" description="At3g05675-like ankyrin-like" evidence="5">
    <location>
        <begin position="297"/>
        <end position="541"/>
    </location>
</feature>
<dbReference type="AlphaFoldDB" id="A0A830CIS0"/>
<keyword evidence="3" id="KW-0833">Ubl conjugation pathway</keyword>